<dbReference type="PROSITE" id="PS51257">
    <property type="entry name" value="PROKAR_LIPOPROTEIN"/>
    <property type="match status" value="1"/>
</dbReference>
<keyword evidence="2" id="KW-1133">Transmembrane helix</keyword>
<accession>A0ABP6UKF7</accession>
<dbReference type="Gene3D" id="3.30.1950.10">
    <property type="entry name" value="wza like domain"/>
    <property type="match status" value="1"/>
</dbReference>
<protein>
    <submittedName>
        <fullName evidence="4">Polysaccharide biosynthesis/export family protein</fullName>
    </submittedName>
</protein>
<proteinExistence type="predicted"/>
<keyword evidence="2" id="KW-0812">Transmembrane</keyword>
<gene>
    <name evidence="4" type="ORF">GCM10022393_20440</name>
</gene>
<feature type="transmembrane region" description="Helical" evidence="2">
    <location>
        <begin position="231"/>
        <end position="252"/>
    </location>
</feature>
<keyword evidence="2" id="KW-0472">Membrane</keyword>
<name>A0ABP6UKF7_9FLAO</name>
<evidence type="ECO:0000313" key="5">
    <source>
        <dbReference type="Proteomes" id="UP001500459"/>
    </source>
</evidence>
<dbReference type="PANTHER" id="PTHR33619:SF3">
    <property type="entry name" value="POLYSACCHARIDE EXPORT PROTEIN GFCE-RELATED"/>
    <property type="match status" value="1"/>
</dbReference>
<dbReference type="PANTHER" id="PTHR33619">
    <property type="entry name" value="POLYSACCHARIDE EXPORT PROTEIN GFCE-RELATED"/>
    <property type="match status" value="1"/>
</dbReference>
<dbReference type="InterPro" id="IPR003715">
    <property type="entry name" value="Poly_export_N"/>
</dbReference>
<evidence type="ECO:0000313" key="4">
    <source>
        <dbReference type="EMBL" id="GAA3508714.1"/>
    </source>
</evidence>
<dbReference type="InterPro" id="IPR049712">
    <property type="entry name" value="Poly_export"/>
</dbReference>
<dbReference type="EMBL" id="BAABCW010000007">
    <property type="protein sequence ID" value="GAA3508714.1"/>
    <property type="molecule type" value="Genomic_DNA"/>
</dbReference>
<evidence type="ECO:0000256" key="1">
    <source>
        <dbReference type="ARBA" id="ARBA00022729"/>
    </source>
</evidence>
<sequence>MMYKNSIILLIILAFTQSCVSKKKILYFQDAENYNVENIVYENSKIQPNDILSIIVTTPIPEASIPYNLPTLGGGTFSIEALKLQGYLVSEDDTIDFPVLGEISSKGMTTDSLQNDITKRLEEGGHLKDATVNVRLLNAKVTILGEVMRPGTFSFTEQTITLPQALGYSGDLTIVGKRNDILLIREENGIRSINHIDLTTTDWINSSLYYIKPNDVIVVNPNNTKVKSAGFIGNAGIVLTILSLLLTSVVLITN</sequence>
<feature type="domain" description="Polysaccharide export protein N-terminal" evidence="3">
    <location>
        <begin position="43"/>
        <end position="136"/>
    </location>
</feature>
<dbReference type="Gene3D" id="3.10.560.10">
    <property type="entry name" value="Outer membrane lipoprotein wza domain like"/>
    <property type="match status" value="2"/>
</dbReference>
<dbReference type="RefSeq" id="WP_344927089.1">
    <property type="nucleotide sequence ID" value="NZ_BAABCW010000007.1"/>
</dbReference>
<comment type="caution">
    <text evidence="4">The sequence shown here is derived from an EMBL/GenBank/DDBJ whole genome shotgun (WGS) entry which is preliminary data.</text>
</comment>
<evidence type="ECO:0000259" key="3">
    <source>
        <dbReference type="Pfam" id="PF02563"/>
    </source>
</evidence>
<organism evidence="4 5">
    <name type="scientific">Aquimarina addita</name>
    <dbReference type="NCBI Taxonomy" id="870485"/>
    <lineage>
        <taxon>Bacteria</taxon>
        <taxon>Pseudomonadati</taxon>
        <taxon>Bacteroidota</taxon>
        <taxon>Flavobacteriia</taxon>
        <taxon>Flavobacteriales</taxon>
        <taxon>Flavobacteriaceae</taxon>
        <taxon>Aquimarina</taxon>
    </lineage>
</organism>
<dbReference type="Pfam" id="PF02563">
    <property type="entry name" value="Poly_export"/>
    <property type="match status" value="1"/>
</dbReference>
<dbReference type="Proteomes" id="UP001500459">
    <property type="component" value="Unassembled WGS sequence"/>
</dbReference>
<evidence type="ECO:0000256" key="2">
    <source>
        <dbReference type="SAM" id="Phobius"/>
    </source>
</evidence>
<keyword evidence="5" id="KW-1185">Reference proteome</keyword>
<keyword evidence="1" id="KW-0732">Signal</keyword>
<reference evidence="5" key="1">
    <citation type="journal article" date="2019" name="Int. J. Syst. Evol. Microbiol.">
        <title>The Global Catalogue of Microorganisms (GCM) 10K type strain sequencing project: providing services to taxonomists for standard genome sequencing and annotation.</title>
        <authorList>
            <consortium name="The Broad Institute Genomics Platform"/>
            <consortium name="The Broad Institute Genome Sequencing Center for Infectious Disease"/>
            <person name="Wu L."/>
            <person name="Ma J."/>
        </authorList>
    </citation>
    <scope>NUCLEOTIDE SEQUENCE [LARGE SCALE GENOMIC DNA]</scope>
    <source>
        <strain evidence="5">JCM 17106</strain>
    </source>
</reference>